<accession>X1RFU7</accession>
<comment type="caution">
    <text evidence="1">The sequence shown here is derived from an EMBL/GenBank/DDBJ whole genome shotgun (WGS) entry which is preliminary data.</text>
</comment>
<name>X1RFU7_9ZZZZ</name>
<sequence length="121" mass="13485">MRKRYRPIDLSGIKTYLLKERKNKVEVGDFAKICATNTSFGEFINSLPRILAGNDFRAVVGAAAETYRNNRPIIFAIGAHVIKCGLSLIIIDLIKRGIVDTVAVAYMADLRVSLHTFCKAR</sequence>
<dbReference type="EMBL" id="BARW01006701">
    <property type="protein sequence ID" value="GAI79592.1"/>
    <property type="molecule type" value="Genomic_DNA"/>
</dbReference>
<reference evidence="1" key="1">
    <citation type="journal article" date="2014" name="Front. Microbiol.">
        <title>High frequency of phylogenetically diverse reductive dehalogenase-homologous genes in deep subseafloor sedimentary metagenomes.</title>
        <authorList>
            <person name="Kawai M."/>
            <person name="Futagami T."/>
            <person name="Toyoda A."/>
            <person name="Takaki Y."/>
            <person name="Nishi S."/>
            <person name="Hori S."/>
            <person name="Arai W."/>
            <person name="Tsubouchi T."/>
            <person name="Morono Y."/>
            <person name="Uchiyama I."/>
            <person name="Ito T."/>
            <person name="Fujiyama A."/>
            <person name="Inagaki F."/>
            <person name="Takami H."/>
        </authorList>
    </citation>
    <scope>NUCLEOTIDE SEQUENCE</scope>
    <source>
        <strain evidence="1">Expedition CK06-06</strain>
    </source>
</reference>
<proteinExistence type="predicted"/>
<dbReference type="AlphaFoldDB" id="X1RFU7"/>
<organism evidence="1">
    <name type="scientific">marine sediment metagenome</name>
    <dbReference type="NCBI Taxonomy" id="412755"/>
    <lineage>
        <taxon>unclassified sequences</taxon>
        <taxon>metagenomes</taxon>
        <taxon>ecological metagenomes</taxon>
    </lineage>
</organism>
<gene>
    <name evidence="1" type="ORF">S12H4_14076</name>
</gene>
<evidence type="ECO:0000313" key="1">
    <source>
        <dbReference type="EMBL" id="GAI79592.1"/>
    </source>
</evidence>
<protein>
    <submittedName>
        <fullName evidence="1">Uncharacterized protein</fullName>
    </submittedName>
</protein>